<comment type="subcellular location">
    <subcellularLocation>
        <location evidence="1">Membrane</location>
        <topology evidence="1">Multi-pass membrane protein</topology>
    </subcellularLocation>
</comment>
<evidence type="ECO:0000256" key="3">
    <source>
        <dbReference type="ARBA" id="ARBA00022989"/>
    </source>
</evidence>
<evidence type="ECO:0000313" key="7">
    <source>
        <dbReference type="EMBL" id="WJW65547.1"/>
    </source>
</evidence>
<evidence type="ECO:0000313" key="9">
    <source>
        <dbReference type="Proteomes" id="UP001431572"/>
    </source>
</evidence>
<evidence type="ECO:0000256" key="5">
    <source>
        <dbReference type="SAM" id="Phobius"/>
    </source>
</evidence>
<keyword evidence="3 5" id="KW-1133">Transmembrane helix</keyword>
<evidence type="ECO:0000313" key="8">
    <source>
        <dbReference type="Proteomes" id="UP000521676"/>
    </source>
</evidence>
<dbReference type="GO" id="GO:0016020">
    <property type="term" value="C:membrane"/>
    <property type="evidence" value="ECO:0007669"/>
    <property type="project" value="UniProtKB-SubCell"/>
</dbReference>
<reference evidence="7" key="2">
    <citation type="journal article" date="2024" name="Nature">
        <title>Anoxygenic phototroph of the Chloroflexota uses a type I reaction centre.</title>
        <authorList>
            <person name="Tsuji J.M."/>
            <person name="Shaw N.A."/>
            <person name="Nagashima S."/>
            <person name="Venkiteswaran J.J."/>
            <person name="Schiff S.L."/>
            <person name="Watanabe T."/>
            <person name="Fukui M."/>
            <person name="Hanada S."/>
            <person name="Tank M."/>
            <person name="Neufeld J.D."/>
        </authorList>
    </citation>
    <scope>NUCLEOTIDE SEQUENCE</scope>
    <source>
        <strain evidence="7">L227-S17</strain>
    </source>
</reference>
<evidence type="ECO:0000256" key="1">
    <source>
        <dbReference type="ARBA" id="ARBA00004141"/>
    </source>
</evidence>
<name>A0A8T7M1Y1_9CHLR</name>
<dbReference type="PANTHER" id="PTHR37306">
    <property type="entry name" value="COLICIN V PRODUCTION PROTEIN"/>
    <property type="match status" value="1"/>
</dbReference>
<keyword evidence="9" id="KW-1185">Reference proteome</keyword>
<feature type="transmembrane region" description="Helical" evidence="5">
    <location>
        <begin position="30"/>
        <end position="53"/>
    </location>
</feature>
<proteinExistence type="predicted"/>
<organism evidence="6 8">
    <name type="scientific">Candidatus Chlorohelix allophototropha</name>
    <dbReference type="NCBI Taxonomy" id="3003348"/>
    <lineage>
        <taxon>Bacteria</taxon>
        <taxon>Bacillati</taxon>
        <taxon>Chloroflexota</taxon>
        <taxon>Chloroflexia</taxon>
        <taxon>Candidatus Chloroheliales</taxon>
        <taxon>Candidatus Chloroheliaceae</taxon>
        <taxon>Candidatus Chlorohelix</taxon>
    </lineage>
</organism>
<dbReference type="PANTHER" id="PTHR37306:SF1">
    <property type="entry name" value="COLICIN V PRODUCTION PROTEIN"/>
    <property type="match status" value="1"/>
</dbReference>
<reference evidence="6 8" key="1">
    <citation type="submission" date="2020-06" db="EMBL/GenBank/DDBJ databases">
        <title>Anoxygenic phototrophic Chloroflexota member uses a Type I reaction center.</title>
        <authorList>
            <person name="Tsuji J.M."/>
            <person name="Shaw N.A."/>
            <person name="Nagashima S."/>
            <person name="Venkiteswaran J."/>
            <person name="Schiff S.L."/>
            <person name="Hanada S."/>
            <person name="Tank M."/>
            <person name="Neufeld J.D."/>
        </authorList>
    </citation>
    <scope>NUCLEOTIDE SEQUENCE [LARGE SCALE GENOMIC DNA]</scope>
    <source>
        <strain evidence="6">L227-S17</strain>
    </source>
</reference>
<dbReference type="GO" id="GO:0009403">
    <property type="term" value="P:toxin biosynthetic process"/>
    <property type="evidence" value="ECO:0007669"/>
    <property type="project" value="InterPro"/>
</dbReference>
<dbReference type="InterPro" id="IPR003825">
    <property type="entry name" value="Colicin-V_CvpA"/>
</dbReference>
<evidence type="ECO:0000256" key="4">
    <source>
        <dbReference type="ARBA" id="ARBA00023136"/>
    </source>
</evidence>
<sequence>MSFLDIVVVAILISFTVVSAAWGVLRQAIALGGLILGLILAGSFSEQVAKSFFGFIDNPQAARGAAFLAIVIVLSLTASVIASILYFVVGLLFLGWLDHLIGAVLGFIQGVLAVGVFLVGVLLIQPDWTNQQLKTSVISNQLVKPMTDAALLVAPNELKDTIRLKMPK</sequence>
<feature type="transmembrane region" description="Helical" evidence="5">
    <location>
        <begin position="65"/>
        <end position="94"/>
    </location>
</feature>
<dbReference type="EMBL" id="JACATZ010000001">
    <property type="protein sequence ID" value="NWJ46170.1"/>
    <property type="molecule type" value="Genomic_DNA"/>
</dbReference>
<gene>
    <name evidence="6" type="ORF">HXX08_09850</name>
    <name evidence="7" type="ORF">OZ401_001314</name>
</gene>
<evidence type="ECO:0000313" key="6">
    <source>
        <dbReference type="EMBL" id="NWJ46170.1"/>
    </source>
</evidence>
<feature type="transmembrane region" description="Helical" evidence="5">
    <location>
        <begin position="100"/>
        <end position="124"/>
    </location>
</feature>
<keyword evidence="2 5" id="KW-0812">Transmembrane</keyword>
<dbReference type="RefSeq" id="WP_341467431.1">
    <property type="nucleotide sequence ID" value="NZ_CP128399.1"/>
</dbReference>
<dbReference type="AlphaFoldDB" id="A0A8T7M1Y1"/>
<dbReference type="EMBL" id="CP128399">
    <property type="protein sequence ID" value="WJW65547.1"/>
    <property type="molecule type" value="Genomic_DNA"/>
</dbReference>
<dbReference type="Proteomes" id="UP000521676">
    <property type="component" value="Unassembled WGS sequence"/>
</dbReference>
<evidence type="ECO:0000256" key="2">
    <source>
        <dbReference type="ARBA" id="ARBA00022692"/>
    </source>
</evidence>
<dbReference type="Proteomes" id="UP001431572">
    <property type="component" value="Chromosome 1"/>
</dbReference>
<accession>A0A8T7M1Y1</accession>
<protein>
    <submittedName>
        <fullName evidence="6">CvpA family protein</fullName>
    </submittedName>
</protein>
<keyword evidence="4 5" id="KW-0472">Membrane</keyword>
<dbReference type="Pfam" id="PF02674">
    <property type="entry name" value="Colicin_V"/>
    <property type="match status" value="1"/>
</dbReference>